<dbReference type="AlphaFoldDB" id="A0A485L4S8"/>
<reference evidence="2 3" key="1">
    <citation type="submission" date="2019-03" db="EMBL/GenBank/DDBJ databases">
        <authorList>
            <person name="Gaulin E."/>
            <person name="Dumas B."/>
        </authorList>
    </citation>
    <scope>NUCLEOTIDE SEQUENCE [LARGE SCALE GENOMIC DNA]</scope>
    <source>
        <strain evidence="2">CBS 568.67</strain>
    </source>
</reference>
<organism evidence="2 3">
    <name type="scientific">Aphanomyces stellatus</name>
    <dbReference type="NCBI Taxonomy" id="120398"/>
    <lineage>
        <taxon>Eukaryota</taxon>
        <taxon>Sar</taxon>
        <taxon>Stramenopiles</taxon>
        <taxon>Oomycota</taxon>
        <taxon>Saprolegniomycetes</taxon>
        <taxon>Saprolegniales</taxon>
        <taxon>Verrucalvaceae</taxon>
        <taxon>Aphanomyces</taxon>
    </lineage>
</organism>
<proteinExistence type="predicted"/>
<evidence type="ECO:0000313" key="3">
    <source>
        <dbReference type="Proteomes" id="UP000332933"/>
    </source>
</evidence>
<reference evidence="1" key="2">
    <citation type="submission" date="2019-06" db="EMBL/GenBank/DDBJ databases">
        <title>Genomics analysis of Aphanomyces spp. identifies a new class of oomycete effector associated with host adaptation.</title>
        <authorList>
            <person name="Gaulin E."/>
        </authorList>
    </citation>
    <scope>NUCLEOTIDE SEQUENCE</scope>
    <source>
        <strain evidence="1">CBS 578.67</strain>
    </source>
</reference>
<dbReference type="EMBL" id="VJMH01005733">
    <property type="protein sequence ID" value="KAF0693282.1"/>
    <property type="molecule type" value="Genomic_DNA"/>
</dbReference>
<name>A0A485L4S8_9STRA</name>
<accession>A0A485L4S8</accession>
<evidence type="ECO:0000313" key="2">
    <source>
        <dbReference type="EMBL" id="VFT92525.1"/>
    </source>
</evidence>
<evidence type="ECO:0000313" key="1">
    <source>
        <dbReference type="EMBL" id="KAF0693282.1"/>
    </source>
</evidence>
<protein>
    <submittedName>
        <fullName evidence="2">Aste57867_15736 protein</fullName>
    </submittedName>
</protein>
<dbReference type="Proteomes" id="UP000332933">
    <property type="component" value="Unassembled WGS sequence"/>
</dbReference>
<sequence>MGPAPSPVQGSGVDLPVEDAINNGRPFDIEMAISEIYGLKAHYKEINGSKEVGTLCRKLFFGIDAFRIFNNSTAHHQQGPALRRDRRAFPTPLEGPLGLGHVHNVTLH</sequence>
<gene>
    <name evidence="2" type="primary">Aste57867_15736</name>
    <name evidence="1" type="ORF">As57867_015680</name>
    <name evidence="2" type="ORF">ASTE57867_15736</name>
</gene>
<dbReference type="EMBL" id="CAADRA010005754">
    <property type="protein sequence ID" value="VFT92525.1"/>
    <property type="molecule type" value="Genomic_DNA"/>
</dbReference>
<keyword evidence="3" id="KW-1185">Reference proteome</keyword>